<feature type="region of interest" description="Disordered" evidence="1">
    <location>
        <begin position="105"/>
        <end position="124"/>
    </location>
</feature>
<feature type="compositionally biased region" description="Low complexity" evidence="1">
    <location>
        <begin position="213"/>
        <end position="225"/>
    </location>
</feature>
<dbReference type="AlphaFoldDB" id="A0A0C3KSL5"/>
<feature type="compositionally biased region" description="Low complexity" evidence="1">
    <location>
        <begin position="15"/>
        <end position="30"/>
    </location>
</feature>
<evidence type="ECO:0000313" key="2">
    <source>
        <dbReference type="EMBL" id="KIO24453.1"/>
    </source>
</evidence>
<feature type="region of interest" description="Disordered" evidence="1">
    <location>
        <begin position="142"/>
        <end position="226"/>
    </location>
</feature>
<reference evidence="2 3" key="1">
    <citation type="submission" date="2014-04" db="EMBL/GenBank/DDBJ databases">
        <authorList>
            <consortium name="DOE Joint Genome Institute"/>
            <person name="Kuo A."/>
            <person name="Girlanda M."/>
            <person name="Perotto S."/>
            <person name="Kohler A."/>
            <person name="Nagy L.G."/>
            <person name="Floudas D."/>
            <person name="Copeland A."/>
            <person name="Barry K.W."/>
            <person name="Cichocki N."/>
            <person name="Veneault-Fourrey C."/>
            <person name="LaButti K."/>
            <person name="Lindquist E.A."/>
            <person name="Lipzen A."/>
            <person name="Lundell T."/>
            <person name="Morin E."/>
            <person name="Murat C."/>
            <person name="Sun H."/>
            <person name="Tunlid A."/>
            <person name="Henrissat B."/>
            <person name="Grigoriev I.V."/>
            <person name="Hibbett D.S."/>
            <person name="Martin F."/>
            <person name="Nordberg H.P."/>
            <person name="Cantor M.N."/>
            <person name="Hua S.X."/>
        </authorList>
    </citation>
    <scope>NUCLEOTIDE SEQUENCE [LARGE SCALE GENOMIC DNA]</scope>
    <source>
        <strain evidence="2 3">MUT 4182</strain>
    </source>
</reference>
<evidence type="ECO:0000313" key="3">
    <source>
        <dbReference type="Proteomes" id="UP000054248"/>
    </source>
</evidence>
<name>A0A0C3KSL5_9AGAM</name>
<protein>
    <submittedName>
        <fullName evidence="2">Uncharacterized protein</fullName>
    </submittedName>
</protein>
<reference evidence="3" key="2">
    <citation type="submission" date="2015-01" db="EMBL/GenBank/DDBJ databases">
        <title>Evolutionary Origins and Diversification of the Mycorrhizal Mutualists.</title>
        <authorList>
            <consortium name="DOE Joint Genome Institute"/>
            <consortium name="Mycorrhizal Genomics Consortium"/>
            <person name="Kohler A."/>
            <person name="Kuo A."/>
            <person name="Nagy L.G."/>
            <person name="Floudas D."/>
            <person name="Copeland A."/>
            <person name="Barry K.W."/>
            <person name="Cichocki N."/>
            <person name="Veneault-Fourrey C."/>
            <person name="LaButti K."/>
            <person name="Lindquist E.A."/>
            <person name="Lipzen A."/>
            <person name="Lundell T."/>
            <person name="Morin E."/>
            <person name="Murat C."/>
            <person name="Riley R."/>
            <person name="Ohm R."/>
            <person name="Sun H."/>
            <person name="Tunlid A."/>
            <person name="Henrissat B."/>
            <person name="Grigoriev I.V."/>
            <person name="Hibbett D.S."/>
            <person name="Martin F."/>
        </authorList>
    </citation>
    <scope>NUCLEOTIDE SEQUENCE [LARGE SCALE GENOMIC DNA]</scope>
    <source>
        <strain evidence="3">MUT 4182</strain>
    </source>
</reference>
<dbReference type="HOGENOM" id="CLU_1001807_0_0_1"/>
<dbReference type="EMBL" id="KN823061">
    <property type="protein sequence ID" value="KIO24453.1"/>
    <property type="molecule type" value="Genomic_DNA"/>
</dbReference>
<feature type="compositionally biased region" description="Basic and acidic residues" evidence="1">
    <location>
        <begin position="151"/>
        <end position="167"/>
    </location>
</feature>
<gene>
    <name evidence="2" type="ORF">M407DRAFT_26157</name>
</gene>
<keyword evidence="3" id="KW-1185">Reference proteome</keyword>
<accession>A0A0C3KSL5</accession>
<dbReference type="Proteomes" id="UP000054248">
    <property type="component" value="Unassembled WGS sequence"/>
</dbReference>
<organism evidence="2 3">
    <name type="scientific">Tulasnella calospora MUT 4182</name>
    <dbReference type="NCBI Taxonomy" id="1051891"/>
    <lineage>
        <taxon>Eukaryota</taxon>
        <taxon>Fungi</taxon>
        <taxon>Dikarya</taxon>
        <taxon>Basidiomycota</taxon>
        <taxon>Agaricomycotina</taxon>
        <taxon>Agaricomycetes</taxon>
        <taxon>Cantharellales</taxon>
        <taxon>Tulasnellaceae</taxon>
        <taxon>Tulasnella</taxon>
    </lineage>
</organism>
<proteinExistence type="predicted"/>
<feature type="region of interest" description="Disordered" evidence="1">
    <location>
        <begin position="1"/>
        <end position="32"/>
    </location>
</feature>
<evidence type="ECO:0000256" key="1">
    <source>
        <dbReference type="SAM" id="MobiDB-lite"/>
    </source>
</evidence>
<sequence>MAIKSTNDSDIARDPPSYAAVSSAHPVASPDLRGPEVLATSVQPRNTLLTFSLTSGEAGPCVAHLSFFASIAGSTAEPRSTAGNLRSSIAPALPVTANQTIVPTRQESTPTLPAKTPMGKQDPSALTSAAFSVHVSVTTTEASAEISKTAMDPELKGKGKGNEDTNRHNAASSPYPPPADPTSVCRDPRPSCTPPESSNAIAGPSRGPLQRTGSARSSGSSVYGSWTLNPFETPLESTWLKVEKLEAEKAAKAQAMKLIDDLADELTDKMDIVTYDDE</sequence>